<comment type="cofactor">
    <cofactor evidence="1 5">
        <name>pyridoxal 5'-phosphate</name>
        <dbReference type="ChEBI" id="CHEBI:597326"/>
    </cofactor>
</comment>
<dbReference type="InterPro" id="IPR018300">
    <property type="entry name" value="Aminotrans_IV_CS"/>
</dbReference>
<dbReference type="InterPro" id="IPR043132">
    <property type="entry name" value="BCAT-like_C"/>
</dbReference>
<proteinExistence type="inferred from homology"/>
<evidence type="ECO:0000256" key="1">
    <source>
        <dbReference type="ARBA" id="ARBA00001933"/>
    </source>
</evidence>
<dbReference type="PANTHER" id="PTHR42743:SF11">
    <property type="entry name" value="AMINODEOXYCHORISMATE LYASE"/>
    <property type="match status" value="1"/>
</dbReference>
<evidence type="ECO:0000256" key="4">
    <source>
        <dbReference type="RuleBase" id="RU004106"/>
    </source>
</evidence>
<dbReference type="OrthoDB" id="9805628at2"/>
<dbReference type="GO" id="GO:0046394">
    <property type="term" value="P:carboxylic acid biosynthetic process"/>
    <property type="evidence" value="ECO:0007669"/>
    <property type="project" value="UniProtKB-ARBA"/>
</dbReference>
<dbReference type="InterPro" id="IPR001544">
    <property type="entry name" value="Aminotrans_IV"/>
</dbReference>
<dbReference type="GO" id="GO:0008652">
    <property type="term" value="P:amino acid biosynthetic process"/>
    <property type="evidence" value="ECO:0007669"/>
    <property type="project" value="UniProtKB-ARBA"/>
</dbReference>
<organism evidence="6 7">
    <name type="scientific">Thermanaerovibrio acidaminovorans (strain ATCC 49978 / DSM 6589 / Su883)</name>
    <name type="common">Selenomonas acidaminovorans</name>
    <dbReference type="NCBI Taxonomy" id="525903"/>
    <lineage>
        <taxon>Bacteria</taxon>
        <taxon>Thermotogati</taxon>
        <taxon>Synergistota</taxon>
        <taxon>Synergistia</taxon>
        <taxon>Synergistales</taxon>
        <taxon>Synergistaceae</taxon>
        <taxon>Thermanaerovibrio</taxon>
    </lineage>
</organism>
<dbReference type="Gene3D" id="3.30.470.10">
    <property type="match status" value="1"/>
</dbReference>
<accession>D1B891</accession>
<dbReference type="Gene3D" id="3.20.10.10">
    <property type="entry name" value="D-amino Acid Aminotransferase, subunit A, domain 2"/>
    <property type="match status" value="1"/>
</dbReference>
<comment type="similarity">
    <text evidence="2 4">Belongs to the class-IV pyridoxal-phosphate-dependent aminotransferase family.</text>
</comment>
<keyword evidence="7" id="KW-1185">Reference proteome</keyword>
<dbReference type="eggNOG" id="COG0115">
    <property type="taxonomic scope" value="Bacteria"/>
</dbReference>
<dbReference type="GO" id="GO:0008483">
    <property type="term" value="F:transaminase activity"/>
    <property type="evidence" value="ECO:0007669"/>
    <property type="project" value="UniProtKB-KW"/>
</dbReference>
<dbReference type="EnsemblBacteria" id="ACZ18494">
    <property type="protein sequence ID" value="ACZ18494"/>
    <property type="gene ID" value="Taci_0257"/>
</dbReference>
<name>D1B891_THEAS</name>
<keyword evidence="3 5" id="KW-0663">Pyridoxal phosphate</keyword>
<dbReference type="SUPFAM" id="SSF56752">
    <property type="entry name" value="D-aminoacid aminotransferase-like PLP-dependent enzymes"/>
    <property type="match status" value="1"/>
</dbReference>
<reference evidence="6 7" key="1">
    <citation type="journal article" date="2009" name="Stand. Genomic Sci.">
        <title>Complete genome sequence of Thermanaerovibrio acidaminovorans type strain (Su883).</title>
        <authorList>
            <person name="Chovatia M."/>
            <person name="Sikorski J."/>
            <person name="Schroder M."/>
            <person name="Lapidus A."/>
            <person name="Nolan M."/>
            <person name="Tice H."/>
            <person name="Glavina Del Rio T."/>
            <person name="Copeland A."/>
            <person name="Cheng J.F."/>
            <person name="Lucas S."/>
            <person name="Chen F."/>
            <person name="Bruce D."/>
            <person name="Goodwin L."/>
            <person name="Pitluck S."/>
            <person name="Ivanova N."/>
            <person name="Mavromatis K."/>
            <person name="Ovchinnikova G."/>
            <person name="Pati A."/>
            <person name="Chen A."/>
            <person name="Palaniappan K."/>
            <person name="Land M."/>
            <person name="Hauser L."/>
            <person name="Chang Y.J."/>
            <person name="Jeffries C.D."/>
            <person name="Chain P."/>
            <person name="Saunders E."/>
            <person name="Detter J.C."/>
            <person name="Brettin T."/>
            <person name="Rohde M."/>
            <person name="Goker M."/>
            <person name="Spring S."/>
            <person name="Bristow J."/>
            <person name="Markowitz V."/>
            <person name="Hugenholtz P."/>
            <person name="Kyrpides N.C."/>
            <person name="Klenk H.P."/>
            <person name="Eisen J.A."/>
        </authorList>
    </citation>
    <scope>NUCLEOTIDE SEQUENCE [LARGE SCALE GENOMIC DNA]</scope>
    <source>
        <strain evidence="7">ATCC 49978 / DSM 6589 / Su883</strain>
    </source>
</reference>
<dbReference type="Proteomes" id="UP000002030">
    <property type="component" value="Chromosome"/>
</dbReference>
<dbReference type="PROSITE" id="PS00770">
    <property type="entry name" value="AA_TRANSFER_CLASS_4"/>
    <property type="match status" value="1"/>
</dbReference>
<evidence type="ECO:0000256" key="5">
    <source>
        <dbReference type="RuleBase" id="RU004516"/>
    </source>
</evidence>
<keyword evidence="6" id="KW-0032">Aminotransferase</keyword>
<dbReference type="PANTHER" id="PTHR42743">
    <property type="entry name" value="AMINO-ACID AMINOTRANSFERASE"/>
    <property type="match status" value="1"/>
</dbReference>
<dbReference type="RefSeq" id="WP_012869010.1">
    <property type="nucleotide sequence ID" value="NC_013522.1"/>
</dbReference>
<dbReference type="InterPro" id="IPR050571">
    <property type="entry name" value="Class-IV_PLP-Dep_Aminotrnsfr"/>
</dbReference>
<dbReference type="InterPro" id="IPR043131">
    <property type="entry name" value="BCAT-like_N"/>
</dbReference>
<evidence type="ECO:0000256" key="3">
    <source>
        <dbReference type="ARBA" id="ARBA00022898"/>
    </source>
</evidence>
<gene>
    <name evidence="6" type="ordered locus">Taci_0257</name>
</gene>
<dbReference type="AlphaFoldDB" id="D1B891"/>
<dbReference type="InterPro" id="IPR036038">
    <property type="entry name" value="Aminotransferase-like"/>
</dbReference>
<dbReference type="STRING" id="525903.Taci_0257"/>
<evidence type="ECO:0000313" key="6">
    <source>
        <dbReference type="EMBL" id="ACZ18494.1"/>
    </source>
</evidence>
<evidence type="ECO:0000256" key="2">
    <source>
        <dbReference type="ARBA" id="ARBA00009320"/>
    </source>
</evidence>
<keyword evidence="6" id="KW-0808">Transferase</keyword>
<dbReference type="FunFam" id="3.20.10.10:FF:000002">
    <property type="entry name" value="D-alanine aminotransferase"/>
    <property type="match status" value="1"/>
</dbReference>
<protein>
    <submittedName>
        <fullName evidence="6">Aminotransferase class IV</fullName>
    </submittedName>
</protein>
<dbReference type="Pfam" id="PF01063">
    <property type="entry name" value="Aminotran_4"/>
    <property type="match status" value="1"/>
</dbReference>
<dbReference type="EMBL" id="CP001818">
    <property type="protein sequence ID" value="ACZ18494.1"/>
    <property type="molecule type" value="Genomic_DNA"/>
</dbReference>
<sequence>MMLCYHDGQFTPLEKAYVPLSDYAIQRGIGVFESIRTYDRRPFAPGPHLERLLRSAEQAGIEAREIISQIPAVFREGLGRPELQGGEIIMKPYVTGGDVMVNKRFPNPRLYVLFEPLELPDPGLYQTGITLEPVNMERPFPLIKSINYMFGYIPVAGRGDVFESLFCPDGEITEASSSNFFLCVDGKLVTAPVGRVLPGITRGIVLHLAREAGFKVEERCPKVTELDRADEAFITGSIKEVLGVTRIGGRRIGNGRPGPVTQHLHRLYRASIHKWLG</sequence>
<dbReference type="KEGG" id="tai:Taci_0257"/>
<dbReference type="HOGENOM" id="CLU_020844_4_2_0"/>
<evidence type="ECO:0000313" key="7">
    <source>
        <dbReference type="Proteomes" id="UP000002030"/>
    </source>
</evidence>